<accession>A0A6P2K435</accession>
<organism evidence="2 3">
    <name type="scientific">Burkholderia lata (strain ATCC 17760 / DSM 23089 / LMG 22485 / NCIMB 9086 / R18194 / 383)</name>
    <dbReference type="NCBI Taxonomy" id="482957"/>
    <lineage>
        <taxon>Bacteria</taxon>
        <taxon>Pseudomonadati</taxon>
        <taxon>Pseudomonadota</taxon>
        <taxon>Betaproteobacteria</taxon>
        <taxon>Burkholderiales</taxon>
        <taxon>Burkholderiaceae</taxon>
        <taxon>Burkholderia</taxon>
        <taxon>Burkholderia cepacia complex</taxon>
    </lineage>
</organism>
<protein>
    <submittedName>
        <fullName evidence="2">Cupin</fullName>
    </submittedName>
</protein>
<dbReference type="InterPro" id="IPR014710">
    <property type="entry name" value="RmlC-like_jellyroll"/>
</dbReference>
<dbReference type="CDD" id="cd02227">
    <property type="entry name" value="cupin_TM1112-like"/>
    <property type="match status" value="1"/>
</dbReference>
<name>A0A6P2K435_BURL3</name>
<sequence>MTNITNLVDLMRAPAKLTQSRVPSGLLLDGNPLQTLSHHYISPCGQFSCGIWACTPGRWTIEYDESEYCEMLSGVAIVRDADGRERVLRAGDRFVIPPGFRGTWEVVETCRKIYASHAPHAPQAGQPGA</sequence>
<evidence type="ECO:0000259" key="1">
    <source>
        <dbReference type="Pfam" id="PF05899"/>
    </source>
</evidence>
<dbReference type="InterPro" id="IPR008579">
    <property type="entry name" value="UGlyAH_Cupin_dom"/>
</dbReference>
<dbReference type="EMBL" id="CABVPW010000009">
    <property type="protein sequence ID" value="VWB50091.1"/>
    <property type="molecule type" value="Genomic_DNA"/>
</dbReference>
<dbReference type="Proteomes" id="UP000494218">
    <property type="component" value="Unassembled WGS sequence"/>
</dbReference>
<feature type="domain" description="(S)-ureidoglycine aminohydrolase cupin" evidence="1">
    <location>
        <begin position="42"/>
        <end position="114"/>
    </location>
</feature>
<dbReference type="PANTHER" id="PTHR40943">
    <property type="entry name" value="CYTOPLASMIC PROTEIN-RELATED"/>
    <property type="match status" value="1"/>
</dbReference>
<dbReference type="PANTHER" id="PTHR40943:SF2">
    <property type="entry name" value="(S)-UREIDOGLYCINE AMINOHYDROLASE CUPIN DOMAIN-CONTAINING PROTEIN"/>
    <property type="match status" value="1"/>
</dbReference>
<dbReference type="InterPro" id="IPR011051">
    <property type="entry name" value="RmlC_Cupin_sf"/>
</dbReference>
<evidence type="ECO:0000313" key="2">
    <source>
        <dbReference type="EMBL" id="VWB50091.1"/>
    </source>
</evidence>
<dbReference type="AlphaFoldDB" id="A0A6P2K435"/>
<dbReference type="Pfam" id="PF05899">
    <property type="entry name" value="Cupin_3"/>
    <property type="match status" value="1"/>
</dbReference>
<reference evidence="2 3" key="1">
    <citation type="submission" date="2019-09" db="EMBL/GenBank/DDBJ databases">
        <authorList>
            <person name="Depoorter E."/>
        </authorList>
    </citation>
    <scope>NUCLEOTIDE SEQUENCE [LARGE SCALE GENOMIC DNA]</scope>
    <source>
        <strain evidence="2">LMG 23254</strain>
    </source>
</reference>
<evidence type="ECO:0000313" key="3">
    <source>
        <dbReference type="Proteomes" id="UP000494218"/>
    </source>
</evidence>
<gene>
    <name evidence="2" type="ORF">BLA23254_02270</name>
</gene>
<proteinExistence type="predicted"/>
<dbReference type="RefSeq" id="WP_175031320.1">
    <property type="nucleotide sequence ID" value="NZ_CABVPW010000009.1"/>
</dbReference>
<dbReference type="Gene3D" id="2.60.120.10">
    <property type="entry name" value="Jelly Rolls"/>
    <property type="match status" value="1"/>
</dbReference>
<dbReference type="SUPFAM" id="SSF51182">
    <property type="entry name" value="RmlC-like cupins"/>
    <property type="match status" value="1"/>
</dbReference>